<comment type="caution">
    <text evidence="1">The sequence shown here is derived from an EMBL/GenBank/DDBJ whole genome shotgun (WGS) entry which is preliminary data.</text>
</comment>
<gene>
    <name evidence="1" type="ORF">BC670_2812</name>
</gene>
<dbReference type="EMBL" id="VFPJ01000001">
    <property type="protein sequence ID" value="TQM41802.1"/>
    <property type="molecule type" value="Genomic_DNA"/>
</dbReference>
<proteinExistence type="predicted"/>
<sequence>MIKTNQSNQQIIFIEMKNSLAFSNKKNNAFFQISFPHEIISYSDSMGNTMVNKPLTIKTNDGAAMLNEKGSNAWSKNGETLAFLDTTDIQELATKTFFEPDQEPIIDFYTFAIDKSKCVCIKS</sequence>
<evidence type="ECO:0000313" key="1">
    <source>
        <dbReference type="EMBL" id="TQM41802.1"/>
    </source>
</evidence>
<dbReference type="AlphaFoldDB" id="A0A543G6U8"/>
<protein>
    <submittedName>
        <fullName evidence="1">Uncharacterized protein</fullName>
    </submittedName>
</protein>
<reference evidence="1 2" key="1">
    <citation type="submission" date="2019-06" db="EMBL/GenBank/DDBJ databases">
        <title>Genomic Encyclopedia of Archaeal and Bacterial Type Strains, Phase II (KMG-II): from individual species to whole genera.</title>
        <authorList>
            <person name="Goeker M."/>
        </authorList>
    </citation>
    <scope>NUCLEOTIDE SEQUENCE [LARGE SCALE GENOMIC DNA]</scope>
    <source>
        <strain evidence="1 2">DSM 24789</strain>
    </source>
</reference>
<organism evidence="1 2">
    <name type="scientific">Flavobacterium branchiophilum</name>
    <dbReference type="NCBI Taxonomy" id="55197"/>
    <lineage>
        <taxon>Bacteria</taxon>
        <taxon>Pseudomonadati</taxon>
        <taxon>Bacteroidota</taxon>
        <taxon>Flavobacteriia</taxon>
        <taxon>Flavobacteriales</taxon>
        <taxon>Flavobacteriaceae</taxon>
        <taxon>Flavobacterium</taxon>
    </lineage>
</organism>
<dbReference type="Proteomes" id="UP000320773">
    <property type="component" value="Unassembled WGS sequence"/>
</dbReference>
<evidence type="ECO:0000313" key="2">
    <source>
        <dbReference type="Proteomes" id="UP000320773"/>
    </source>
</evidence>
<accession>A0A543G6U8</accession>
<name>A0A543G6U8_9FLAO</name>